<proteinExistence type="predicted"/>
<dbReference type="EMBL" id="LNCD01000036">
    <property type="protein sequence ID" value="KWV56579.1"/>
    <property type="molecule type" value="Genomic_DNA"/>
</dbReference>
<gene>
    <name evidence="1" type="ORF">AS026_33890</name>
</gene>
<organism evidence="1 2">
    <name type="scientific">Rhizobium altiplani</name>
    <dbReference type="NCBI Taxonomy" id="1864509"/>
    <lineage>
        <taxon>Bacteria</taxon>
        <taxon>Pseudomonadati</taxon>
        <taxon>Pseudomonadota</taxon>
        <taxon>Alphaproteobacteria</taxon>
        <taxon>Hyphomicrobiales</taxon>
        <taxon>Rhizobiaceae</taxon>
        <taxon>Rhizobium/Agrobacterium group</taxon>
        <taxon>Rhizobium</taxon>
    </lineage>
</organism>
<keyword evidence="2" id="KW-1185">Reference proteome</keyword>
<name>A0A109JX79_9HYPH</name>
<evidence type="ECO:0000313" key="2">
    <source>
        <dbReference type="Proteomes" id="UP000068164"/>
    </source>
</evidence>
<sequence length="67" mass="7375">MSKAVQAWHRHYGIIPNEQSTNVLCLAAIELYNEGYRSLDEIAAMLISTYVGQEATRVNAPTSAAVH</sequence>
<accession>A0A109JX79</accession>
<evidence type="ECO:0000313" key="1">
    <source>
        <dbReference type="EMBL" id="KWV56579.1"/>
    </source>
</evidence>
<dbReference type="AlphaFoldDB" id="A0A109JX79"/>
<reference evidence="1 2" key="1">
    <citation type="submission" date="2015-11" db="EMBL/GenBank/DDBJ databases">
        <title>Draft Genome Sequence of the Strain BR 10423 (Rhizobium sp.) isolated from nodules of Mimosa pudica.</title>
        <authorList>
            <person name="Barauna A.C."/>
            <person name="Zilli J.E."/>
            <person name="Simoes-Araujo J.L."/>
            <person name="Reis V.M."/>
            <person name="James E.K."/>
            <person name="Reis F.B.Jr."/>
            <person name="Rouws L.F."/>
            <person name="Passos S.R."/>
            <person name="Gois S.R."/>
        </authorList>
    </citation>
    <scope>NUCLEOTIDE SEQUENCE [LARGE SCALE GENOMIC DNA]</scope>
    <source>
        <strain evidence="1 2">BR10423</strain>
    </source>
</reference>
<protein>
    <submittedName>
        <fullName evidence="1">Uncharacterized protein</fullName>
    </submittedName>
</protein>
<dbReference type="OrthoDB" id="8389895at2"/>
<dbReference type="Proteomes" id="UP000068164">
    <property type="component" value="Unassembled WGS sequence"/>
</dbReference>
<comment type="caution">
    <text evidence="1">The sequence shown here is derived from an EMBL/GenBank/DDBJ whole genome shotgun (WGS) entry which is preliminary data.</text>
</comment>